<keyword evidence="3 6" id="KW-1133">Transmembrane helix</keyword>
<feature type="transmembrane region" description="Helical" evidence="6">
    <location>
        <begin position="234"/>
        <end position="254"/>
    </location>
</feature>
<evidence type="ECO:0000313" key="8">
    <source>
        <dbReference type="Proteomes" id="UP001190926"/>
    </source>
</evidence>
<dbReference type="PANTHER" id="PTHR23423">
    <property type="entry name" value="ORGANIC SOLUTE TRANSPORTER-RELATED"/>
    <property type="match status" value="1"/>
</dbReference>
<comment type="caution">
    <text evidence="7">The sequence shown here is derived from an EMBL/GenBank/DDBJ whole genome shotgun (WGS) entry which is preliminary data.</text>
</comment>
<reference evidence="7 8" key="1">
    <citation type="journal article" date="2021" name="Nat. Commun.">
        <title>Incipient diploidization of the medicinal plant Perilla within 10,000 years.</title>
        <authorList>
            <person name="Zhang Y."/>
            <person name="Shen Q."/>
            <person name="Leng L."/>
            <person name="Zhang D."/>
            <person name="Chen S."/>
            <person name="Shi Y."/>
            <person name="Ning Z."/>
            <person name="Chen S."/>
        </authorList>
    </citation>
    <scope>NUCLEOTIDE SEQUENCE [LARGE SCALE GENOMIC DNA]</scope>
    <source>
        <strain evidence="8">cv. PC099</strain>
    </source>
</reference>
<dbReference type="InterPro" id="IPR005178">
    <property type="entry name" value="Ostalpha/TMEM184C"/>
</dbReference>
<dbReference type="Proteomes" id="UP001190926">
    <property type="component" value="Unassembled WGS sequence"/>
</dbReference>
<evidence type="ECO:0000256" key="3">
    <source>
        <dbReference type="ARBA" id="ARBA00022989"/>
    </source>
</evidence>
<feature type="transmembrane region" description="Helical" evidence="6">
    <location>
        <begin position="12"/>
        <end position="32"/>
    </location>
</feature>
<name>A0AAD4IZ76_PERFH</name>
<feature type="transmembrane region" description="Helical" evidence="6">
    <location>
        <begin position="192"/>
        <end position="213"/>
    </location>
</feature>
<organism evidence="7 8">
    <name type="scientific">Perilla frutescens var. hirtella</name>
    <name type="common">Perilla citriodora</name>
    <name type="synonym">Perilla setoyensis</name>
    <dbReference type="NCBI Taxonomy" id="608512"/>
    <lineage>
        <taxon>Eukaryota</taxon>
        <taxon>Viridiplantae</taxon>
        <taxon>Streptophyta</taxon>
        <taxon>Embryophyta</taxon>
        <taxon>Tracheophyta</taxon>
        <taxon>Spermatophyta</taxon>
        <taxon>Magnoliopsida</taxon>
        <taxon>eudicotyledons</taxon>
        <taxon>Gunneridae</taxon>
        <taxon>Pentapetalae</taxon>
        <taxon>asterids</taxon>
        <taxon>lamiids</taxon>
        <taxon>Lamiales</taxon>
        <taxon>Lamiaceae</taxon>
        <taxon>Nepetoideae</taxon>
        <taxon>Elsholtzieae</taxon>
        <taxon>Perilla</taxon>
    </lineage>
</organism>
<dbReference type="Pfam" id="PF03619">
    <property type="entry name" value="Solute_trans_a"/>
    <property type="match status" value="1"/>
</dbReference>
<feature type="transmembrane region" description="Helical" evidence="6">
    <location>
        <begin position="160"/>
        <end position="180"/>
    </location>
</feature>
<keyword evidence="8" id="KW-1185">Reference proteome</keyword>
<evidence type="ECO:0000256" key="5">
    <source>
        <dbReference type="SAM" id="MobiDB-lite"/>
    </source>
</evidence>
<feature type="transmembrane region" description="Helical" evidence="6">
    <location>
        <begin position="44"/>
        <end position="66"/>
    </location>
</feature>
<evidence type="ECO:0000256" key="2">
    <source>
        <dbReference type="ARBA" id="ARBA00022692"/>
    </source>
</evidence>
<dbReference type="EMBL" id="SDAM02000517">
    <property type="protein sequence ID" value="KAH6824131.1"/>
    <property type="molecule type" value="Genomic_DNA"/>
</dbReference>
<dbReference type="GO" id="GO:0016020">
    <property type="term" value="C:membrane"/>
    <property type="evidence" value="ECO:0007669"/>
    <property type="project" value="UniProtKB-SubCell"/>
</dbReference>
<comment type="subcellular location">
    <subcellularLocation>
        <location evidence="1">Membrane</location>
        <topology evidence="1">Multi-pass membrane protein</topology>
    </subcellularLocation>
</comment>
<dbReference type="SMART" id="SM01417">
    <property type="entry name" value="Solute_trans_a"/>
    <property type="match status" value="1"/>
</dbReference>
<accession>A0AAD4IZ76</accession>
<evidence type="ECO:0000313" key="7">
    <source>
        <dbReference type="EMBL" id="KAH6824131.1"/>
    </source>
</evidence>
<sequence length="423" mass="47392">MDVGTSALHSWVVSSAAIFVLVALILSMYLIFDHLIAYNQPEEQKFLIGIILMVPVYAVESFLSLLNSEVAFNCEILRDCYEAFALYCFERYLIACLGGEESTIQFMEGQSLVTSCLPLVDDVYAYGIVRHPFPLNCFLRDWKLGSDFYQAVKIGIVQYMILKMICALLAMIFDSLGVYGEGKFEWGYAYPYLAVVLNFCQTWALYCLVQFYSVTKNKLAAIKPLAKFLTFKSIVFLTWWQGVAVAFLFSFGALKGPLVNVLETRIQDYIICIEMGVAAVIHIHVFPAEPYKHGERCERNVAVMADYASLEAPPDPEEVQDCERSPALHVAWIEEGETHPKIHESVCDVVLGSGGIMVDDVKFTVSHVVEPVERGLSMLNRTFHHISDNLKQHEKSKGDSCLVPLNSPSSSNVHDDIVEGSIS</sequence>
<dbReference type="AlphaFoldDB" id="A0AAD4IZ76"/>
<protein>
    <submittedName>
        <fullName evidence="7">Organic solute transporter ostalpha protein</fullName>
    </submittedName>
</protein>
<feature type="region of interest" description="Disordered" evidence="5">
    <location>
        <begin position="397"/>
        <end position="423"/>
    </location>
</feature>
<keyword evidence="2 6" id="KW-0812">Transmembrane</keyword>
<evidence type="ECO:0000256" key="1">
    <source>
        <dbReference type="ARBA" id="ARBA00004141"/>
    </source>
</evidence>
<keyword evidence="4 6" id="KW-0472">Membrane</keyword>
<proteinExistence type="predicted"/>
<gene>
    <name evidence="7" type="ORF">C2S53_017831</name>
</gene>
<evidence type="ECO:0000256" key="6">
    <source>
        <dbReference type="SAM" id="Phobius"/>
    </source>
</evidence>
<evidence type="ECO:0000256" key="4">
    <source>
        <dbReference type="ARBA" id="ARBA00023136"/>
    </source>
</evidence>